<dbReference type="Pfam" id="PF26053">
    <property type="entry name" value="DUF8016"/>
    <property type="match status" value="1"/>
</dbReference>
<name>A0A0F4Z5Z1_RASE3</name>
<evidence type="ECO:0000259" key="2">
    <source>
        <dbReference type="Pfam" id="PF26053"/>
    </source>
</evidence>
<accession>A0A0F4Z5Z1</accession>
<dbReference type="InterPro" id="IPR023631">
    <property type="entry name" value="Amidase_dom"/>
</dbReference>
<dbReference type="AlphaFoldDB" id="A0A0F4Z5Z1"/>
<dbReference type="Proteomes" id="UP000053958">
    <property type="component" value="Unassembled WGS sequence"/>
</dbReference>
<dbReference type="STRING" id="1408163.A0A0F4Z5Z1"/>
<dbReference type="Gene3D" id="3.90.1300.10">
    <property type="entry name" value="Amidase signature (AS) domain"/>
    <property type="match status" value="2"/>
</dbReference>
<keyword evidence="4" id="KW-1185">Reference proteome</keyword>
<organism evidence="3 4">
    <name type="scientific">Rasamsonia emersonii (strain ATCC 16479 / CBS 393.64 / IMI 116815)</name>
    <dbReference type="NCBI Taxonomy" id="1408163"/>
    <lineage>
        <taxon>Eukaryota</taxon>
        <taxon>Fungi</taxon>
        <taxon>Dikarya</taxon>
        <taxon>Ascomycota</taxon>
        <taxon>Pezizomycotina</taxon>
        <taxon>Eurotiomycetes</taxon>
        <taxon>Eurotiomycetidae</taxon>
        <taxon>Eurotiales</taxon>
        <taxon>Trichocomaceae</taxon>
        <taxon>Rasamsonia</taxon>
    </lineage>
</organism>
<evidence type="ECO:0000259" key="1">
    <source>
        <dbReference type="Pfam" id="PF01425"/>
    </source>
</evidence>
<dbReference type="RefSeq" id="XP_013331895.1">
    <property type="nucleotide sequence ID" value="XM_013476441.1"/>
</dbReference>
<dbReference type="InterPro" id="IPR036928">
    <property type="entry name" value="AS_sf"/>
</dbReference>
<dbReference type="SUPFAM" id="SSF75304">
    <property type="entry name" value="Amidase signature (AS) enzymes"/>
    <property type="match status" value="2"/>
</dbReference>
<feature type="domain" description="Amidase" evidence="1">
    <location>
        <begin position="164"/>
        <end position="261"/>
    </location>
</feature>
<reference evidence="3 4" key="1">
    <citation type="submission" date="2015-04" db="EMBL/GenBank/DDBJ databases">
        <authorList>
            <person name="Heijne W.H."/>
            <person name="Fedorova N.D."/>
            <person name="Nierman W.C."/>
            <person name="Vollebregt A.W."/>
            <person name="Zhao Z."/>
            <person name="Wu L."/>
            <person name="Kumar M."/>
            <person name="Stam H."/>
            <person name="van den Berg M.A."/>
            <person name="Pel H.J."/>
        </authorList>
    </citation>
    <scope>NUCLEOTIDE SEQUENCE [LARGE SCALE GENOMIC DNA]</scope>
    <source>
        <strain evidence="3 4">CBS 393.64</strain>
    </source>
</reference>
<dbReference type="GeneID" id="25312745"/>
<protein>
    <submittedName>
        <fullName evidence="3">Uncharacterized protein</fullName>
    </submittedName>
</protein>
<dbReference type="OrthoDB" id="4227473at2759"/>
<proteinExistence type="predicted"/>
<gene>
    <name evidence="3" type="ORF">T310_0691</name>
</gene>
<evidence type="ECO:0000313" key="3">
    <source>
        <dbReference type="EMBL" id="KKA25283.1"/>
    </source>
</evidence>
<dbReference type="InterPro" id="IPR058329">
    <property type="entry name" value="Arp1_N"/>
</dbReference>
<sequence>MSLQQSITAQLGSVAYFVRSRVEEPFHSDFSRQFGERETVTPAVVLHAENPKVSVDFLENSFSRFAVEDDVFSTEFLINNILIRSSTLLFVDKSEGKDVLPQGPYFASRQGLHQVWRLYEDSLAAFVSSVIPSDDPYLFEPLKAAAYTGLHRVVAVPSRLYYPKTDKRPLNGMRIAIKDNMHLNGIVTTLGSRSYTACYGVQKVTSSFVKQLIDQGAIIVRKTKLSAYAGAEIPPEKCIDYFPPWNARTDGYQGPSGSSSGEDRRIQLAGLEPCNRYYRKHENASSFSRSLGTPGHLECLAHGGNGAQCSDTFGILGRSADEIRQALLSSGLHAPTGLEACSPLPLEKCQTAELILFVQKQLPKKILYPTDWFPYPNPKQQQMTEEFIGILEEFLGISHTKISLKEKWTRSAPEDLRATPLTDYLNNTVEYVNLHDGFHSFDNFREEHRNLFGHDMLARITVDDEQRAQADKETEVFKNWIDAHILTRDASGASEAIMILPLGRPGPNYRDIVPPQNTGPAWYGGYDEDFFASMLGLPQLVIPIGQNPYESRISGRTEYFPIVGSIAPGEQTKTEWRGLKKQYELTTSHLGSDLMLLQIAPTRLLNRVRDTLGLIRFAAEMNQDCQDIMKIHKSNSDRPTMRSSRDNEIISNQSHEIHATAGPYYTKSCTNRESLAREESLSKST</sequence>
<evidence type="ECO:0000313" key="4">
    <source>
        <dbReference type="Proteomes" id="UP000053958"/>
    </source>
</evidence>
<dbReference type="PANTHER" id="PTHR46310">
    <property type="entry name" value="AMIDASE 1"/>
    <property type="match status" value="1"/>
</dbReference>
<dbReference type="EMBL" id="LASV01000028">
    <property type="protein sequence ID" value="KKA25283.1"/>
    <property type="molecule type" value="Genomic_DNA"/>
</dbReference>
<dbReference type="Pfam" id="PF01425">
    <property type="entry name" value="Amidase"/>
    <property type="match status" value="1"/>
</dbReference>
<dbReference type="PANTHER" id="PTHR46310:SF7">
    <property type="entry name" value="AMIDASE 1"/>
    <property type="match status" value="1"/>
</dbReference>
<feature type="domain" description="Scytalone dehydratase-like protein Arp1 N-terminal" evidence="2">
    <location>
        <begin position="29"/>
        <end position="94"/>
    </location>
</feature>
<comment type="caution">
    <text evidence="3">The sequence shown here is derived from an EMBL/GenBank/DDBJ whole genome shotgun (WGS) entry which is preliminary data.</text>
</comment>